<dbReference type="EMBL" id="CNGE01001211">
    <property type="protein sequence ID" value="CKT86162.1"/>
    <property type="molecule type" value="Genomic_DNA"/>
</dbReference>
<dbReference type="Proteomes" id="UP000048948">
    <property type="component" value="Unassembled WGS sequence"/>
</dbReference>
<dbReference type="EMBL" id="CNFU01000413">
    <property type="protein sequence ID" value="CKR77917.1"/>
    <property type="molecule type" value="Genomic_DNA"/>
</dbReference>
<name>A0A655AV07_MYCTX</name>
<proteinExistence type="predicted"/>
<protein>
    <submittedName>
        <fullName evidence="2">Uncharacterized protein</fullName>
    </submittedName>
</protein>
<organism evidence="2 3">
    <name type="scientific">Mycobacterium tuberculosis</name>
    <dbReference type="NCBI Taxonomy" id="1773"/>
    <lineage>
        <taxon>Bacteria</taxon>
        <taxon>Bacillati</taxon>
        <taxon>Actinomycetota</taxon>
        <taxon>Actinomycetes</taxon>
        <taxon>Mycobacteriales</taxon>
        <taxon>Mycobacteriaceae</taxon>
        <taxon>Mycobacterium</taxon>
        <taxon>Mycobacterium tuberculosis complex</taxon>
    </lineage>
</organism>
<dbReference type="AlphaFoldDB" id="A0A655AV07"/>
<accession>A0A655AV07</accession>
<evidence type="ECO:0000313" key="1">
    <source>
        <dbReference type="EMBL" id="CKR77917.1"/>
    </source>
</evidence>
<dbReference type="Proteomes" id="UP000049023">
    <property type="component" value="Unassembled WGS sequence"/>
</dbReference>
<evidence type="ECO:0000313" key="3">
    <source>
        <dbReference type="Proteomes" id="UP000048948"/>
    </source>
</evidence>
<sequence length="159" mass="17202">MLDDRAVPPGGRVIGVRGTAHHPDDQVERLAGGLVDGVRPGAPAWMAQIVTQGRIQRAAQRVVLGWQHTVFAVVAAELGKKGHRFLGALRHQLAVHPVQRLPESGSLGAHVGWEQVAYRGVEGKPMGIEAADQFRVVELEGVLQHPQRVPVLEAHGPRF</sequence>
<gene>
    <name evidence="2" type="ORF">ERS027646_04218</name>
    <name evidence="1" type="ORF">ERS027661_02086</name>
</gene>
<evidence type="ECO:0000313" key="2">
    <source>
        <dbReference type="EMBL" id="CKT86162.1"/>
    </source>
</evidence>
<evidence type="ECO:0000313" key="4">
    <source>
        <dbReference type="Proteomes" id="UP000049023"/>
    </source>
</evidence>
<reference evidence="3 4" key="1">
    <citation type="submission" date="2015-03" db="EMBL/GenBank/DDBJ databases">
        <authorList>
            <consortium name="Pathogen Informatics"/>
        </authorList>
    </citation>
    <scope>NUCLEOTIDE SEQUENCE [LARGE SCALE GENOMIC DNA]</scope>
    <source>
        <strain evidence="2 3">Bir 172</strain>
        <strain evidence="1 4">Bir 187</strain>
    </source>
</reference>